<dbReference type="GO" id="GO:0004252">
    <property type="term" value="F:serine-type endopeptidase activity"/>
    <property type="evidence" value="ECO:0007669"/>
    <property type="project" value="UniProtKB-UniRule"/>
</dbReference>
<dbReference type="Proteomes" id="UP000035368">
    <property type="component" value="Chromosome"/>
</dbReference>
<keyword evidence="4" id="KW-1185">Reference proteome</keyword>
<dbReference type="KEGG" id="cei:CEPID_01190"/>
<keyword evidence="2" id="KW-0472">Membrane</keyword>
<name>A0A0G3GNK9_9CORY</name>
<keyword evidence="2" id="KW-0812">Transmembrane</keyword>
<protein>
    <recommendedName>
        <fullName evidence="1">Signal peptidase I</fullName>
        <ecNumber evidence="1">3.4.21.89</ecNumber>
    </recommendedName>
</protein>
<evidence type="ECO:0000256" key="1">
    <source>
        <dbReference type="NCBIfam" id="TIGR02228"/>
    </source>
</evidence>
<dbReference type="PATRIC" id="fig|1050174.4.peg.240"/>
<dbReference type="STRING" id="1050174.CEPID_01190"/>
<evidence type="ECO:0000313" key="4">
    <source>
        <dbReference type="Proteomes" id="UP000035368"/>
    </source>
</evidence>
<dbReference type="EMBL" id="CP011541">
    <property type="protein sequence ID" value="AKK02125.1"/>
    <property type="molecule type" value="Genomic_DNA"/>
</dbReference>
<feature type="transmembrane region" description="Helical" evidence="2">
    <location>
        <begin position="242"/>
        <end position="262"/>
    </location>
</feature>
<reference evidence="3 4" key="1">
    <citation type="submission" date="2015-05" db="EMBL/GenBank/DDBJ databases">
        <title>Complete genome sequence of Corynebacterium epidermidicanis DSM 45586, isolated from the skin of a dog suffering from pruritus.</title>
        <authorList>
            <person name="Ruckert C."/>
            <person name="Albersmeier A."/>
            <person name="Winkler A."/>
            <person name="Tauch A."/>
        </authorList>
    </citation>
    <scope>NUCLEOTIDE SEQUENCE [LARGE SCALE GENOMIC DNA]</scope>
    <source>
        <strain evidence="3 4">DSM 45586</strain>
    </source>
</reference>
<evidence type="ECO:0000256" key="2">
    <source>
        <dbReference type="SAM" id="Phobius"/>
    </source>
</evidence>
<dbReference type="GO" id="GO:0016020">
    <property type="term" value="C:membrane"/>
    <property type="evidence" value="ECO:0007669"/>
    <property type="project" value="UniProtKB-UniRule"/>
</dbReference>
<dbReference type="RefSeq" id="WP_047239400.1">
    <property type="nucleotide sequence ID" value="NZ_CP011541.1"/>
</dbReference>
<dbReference type="CDD" id="cd06530">
    <property type="entry name" value="S26_SPase_I"/>
    <property type="match status" value="1"/>
</dbReference>
<feature type="transmembrane region" description="Helical" evidence="2">
    <location>
        <begin position="150"/>
        <end position="169"/>
    </location>
</feature>
<feature type="transmembrane region" description="Helical" evidence="2">
    <location>
        <begin position="119"/>
        <end position="138"/>
    </location>
</feature>
<dbReference type="NCBIfam" id="TIGR02228">
    <property type="entry name" value="sigpep_I_arch"/>
    <property type="match status" value="1"/>
</dbReference>
<dbReference type="AlphaFoldDB" id="A0A0G3GNK9"/>
<sequence>MGHRLAPIGMGLFAIFLVTFVLGLGTGYRTHVLTTPSMGKALPVGTMIVTKPTPVSDVAVGDIVTYRVGGDMTRTHRVVATSPSSLTTRGDLNGSNDPAPVKQSDLVGKVIFSWRYGGWILRTLPYAAGGWLLMHVASRRLPAPAERSRYRSLGVFCGISIALALYKPLFGVEMLTMKMDGEGAHATATVHAVSTGMLPIQLDGVGDNSTPSEVLTTAGADGFAVARTPNDAGRFEFRPKPVFSPSMIALLVAAAGAPYVWFYGLHLWHRRHVSQASQRQKSAVGAFAHPGSGAHRA</sequence>
<accession>A0A0G3GNK9</accession>
<dbReference type="EC" id="3.4.21.89" evidence="1"/>
<gene>
    <name evidence="3" type="ORF">CEPID_01190</name>
</gene>
<feature type="transmembrane region" description="Helical" evidence="2">
    <location>
        <begin position="7"/>
        <end position="28"/>
    </location>
</feature>
<proteinExistence type="predicted"/>
<evidence type="ECO:0000313" key="3">
    <source>
        <dbReference type="EMBL" id="AKK02125.1"/>
    </source>
</evidence>
<dbReference type="InterPro" id="IPR019533">
    <property type="entry name" value="Peptidase_S26"/>
</dbReference>
<dbReference type="GO" id="GO:0006465">
    <property type="term" value="P:signal peptide processing"/>
    <property type="evidence" value="ECO:0007669"/>
    <property type="project" value="UniProtKB-UniRule"/>
</dbReference>
<dbReference type="OrthoDB" id="4315104at2"/>
<dbReference type="InterPro" id="IPR001733">
    <property type="entry name" value="Peptidase_S26B"/>
</dbReference>
<dbReference type="GO" id="GO:0009003">
    <property type="term" value="F:signal peptidase activity"/>
    <property type="evidence" value="ECO:0007669"/>
    <property type="project" value="UniProtKB-EC"/>
</dbReference>
<organism evidence="3 4">
    <name type="scientific">Corynebacterium epidermidicanis</name>
    <dbReference type="NCBI Taxonomy" id="1050174"/>
    <lineage>
        <taxon>Bacteria</taxon>
        <taxon>Bacillati</taxon>
        <taxon>Actinomycetota</taxon>
        <taxon>Actinomycetes</taxon>
        <taxon>Mycobacteriales</taxon>
        <taxon>Corynebacteriaceae</taxon>
        <taxon>Corynebacterium</taxon>
    </lineage>
</organism>
<keyword evidence="2" id="KW-1133">Transmembrane helix</keyword>